<dbReference type="EMBL" id="FNRS01000001">
    <property type="protein sequence ID" value="SED03309.1"/>
    <property type="molecule type" value="Genomic_DNA"/>
</dbReference>
<name>A0A0J6JQA3_PSETA</name>
<dbReference type="RefSeq" id="WP_048378795.1">
    <property type="nucleotide sequence ID" value="NZ_FNRS01000001.1"/>
</dbReference>
<feature type="chain" id="PRO_5005276093" evidence="1">
    <location>
        <begin position="25"/>
        <end position="182"/>
    </location>
</feature>
<accession>A0A0J6JQA3</accession>
<protein>
    <submittedName>
        <fullName evidence="2">Lipoprotein</fullName>
    </submittedName>
</protein>
<proteinExistence type="predicted"/>
<evidence type="ECO:0000313" key="2">
    <source>
        <dbReference type="EMBL" id="KMM85982.1"/>
    </source>
</evidence>
<feature type="signal peptide" evidence="1">
    <location>
        <begin position="1"/>
        <end position="24"/>
    </location>
</feature>
<gene>
    <name evidence="3" type="ORF">SAMN04490203_3655</name>
    <name evidence="2" type="ORF">TU78_05000</name>
</gene>
<reference evidence="2 4" key="1">
    <citation type="submission" date="2015-02" db="EMBL/GenBank/DDBJ databases">
        <title>Pseudomonas helleri sp. nov. and Pseudomonas weihenstephanensis sp. nov., isolated from raw cows milk.</title>
        <authorList>
            <person name="von Neubeck M."/>
            <person name="Huptas C."/>
            <person name="Wenning M."/>
            <person name="Scherer S."/>
        </authorList>
    </citation>
    <scope>NUCLEOTIDE SEQUENCE [LARGE SCALE GENOMIC DNA]</scope>
    <source>
        <strain evidence="2 4">DSM 21104</strain>
    </source>
</reference>
<organism evidence="2 4">
    <name type="scientific">Pseudomonas taetrolens</name>
    <dbReference type="NCBI Taxonomy" id="47884"/>
    <lineage>
        <taxon>Bacteria</taxon>
        <taxon>Pseudomonadati</taxon>
        <taxon>Pseudomonadota</taxon>
        <taxon>Gammaproteobacteria</taxon>
        <taxon>Pseudomonadales</taxon>
        <taxon>Pseudomonadaceae</taxon>
        <taxon>Pseudomonas</taxon>
    </lineage>
</organism>
<dbReference type="Proteomes" id="UP000036395">
    <property type="component" value="Unassembled WGS sequence"/>
</dbReference>
<reference evidence="3 5" key="2">
    <citation type="submission" date="2016-10" db="EMBL/GenBank/DDBJ databases">
        <authorList>
            <person name="Varghese N."/>
            <person name="Submissions S."/>
        </authorList>
    </citation>
    <scope>NUCLEOTIDE SEQUENCE [LARGE SCALE GENOMIC DNA]</scope>
    <source>
        <strain evidence="3 5">BS3652</strain>
    </source>
</reference>
<dbReference type="PATRIC" id="fig|47884.3.peg.1400"/>
<dbReference type="EMBL" id="JYLA01000002">
    <property type="protein sequence ID" value="KMM85982.1"/>
    <property type="molecule type" value="Genomic_DNA"/>
</dbReference>
<sequence length="182" mass="19965">MKAWRVMIMALAMLLLNGCLVTFTEPLPETQAAPKGLLGTWSSKDAWGEAQNLIIRSDGKNRYTAVSYPKAKPKEREAHPFTVTRHGIRWYASAQVPASKGGNYVLAGFELTDKNELVIYELDLEQIKQAIAQSNLSGDVVETGDGSTVVVNSPATGVFAYLDDPANSDVFVEVARYQRVTQ</sequence>
<dbReference type="AlphaFoldDB" id="A0A0J6JQA3"/>
<dbReference type="OrthoDB" id="6990457at2"/>
<dbReference type="STRING" id="47884.SAMN04490203_3655"/>
<keyword evidence="2" id="KW-0449">Lipoprotein</keyword>
<evidence type="ECO:0000313" key="4">
    <source>
        <dbReference type="Proteomes" id="UP000036395"/>
    </source>
</evidence>
<evidence type="ECO:0000256" key="1">
    <source>
        <dbReference type="SAM" id="SignalP"/>
    </source>
</evidence>
<comment type="caution">
    <text evidence="2">The sequence shown here is derived from an EMBL/GenBank/DDBJ whole genome shotgun (WGS) entry which is preliminary data.</text>
</comment>
<keyword evidence="5" id="KW-1185">Reference proteome</keyword>
<keyword evidence="1" id="KW-0732">Signal</keyword>
<evidence type="ECO:0000313" key="5">
    <source>
        <dbReference type="Proteomes" id="UP000183155"/>
    </source>
</evidence>
<evidence type="ECO:0000313" key="3">
    <source>
        <dbReference type="EMBL" id="SED03309.1"/>
    </source>
</evidence>
<dbReference type="Proteomes" id="UP000183155">
    <property type="component" value="Unassembled WGS sequence"/>
</dbReference>